<protein>
    <recommendedName>
        <fullName evidence="9">G-protein coupled receptors family 1 profile domain-containing protein</fullName>
    </recommendedName>
</protein>
<keyword evidence="2 8" id="KW-0812">Transmembrane</keyword>
<dbReference type="Proteomes" id="UP000663832">
    <property type="component" value="Unassembled WGS sequence"/>
</dbReference>
<dbReference type="EMBL" id="CAJNOI010000024">
    <property type="protein sequence ID" value="CAF0849671.1"/>
    <property type="molecule type" value="Genomic_DNA"/>
</dbReference>
<keyword evidence="5 8" id="KW-0472">Membrane</keyword>
<gene>
    <name evidence="10" type="ORF">BJG266_LOCUS7769</name>
    <name evidence="11" type="ORF">QVE165_LOCUS42770</name>
</gene>
<keyword evidence="6" id="KW-0675">Receptor</keyword>
<feature type="transmembrane region" description="Helical" evidence="8">
    <location>
        <begin position="235"/>
        <end position="259"/>
    </location>
</feature>
<feature type="transmembrane region" description="Helical" evidence="8">
    <location>
        <begin position="189"/>
        <end position="208"/>
    </location>
</feature>
<feature type="transmembrane region" description="Helical" evidence="8">
    <location>
        <begin position="96"/>
        <end position="114"/>
    </location>
</feature>
<feature type="transmembrane region" description="Helical" evidence="8">
    <location>
        <begin position="286"/>
        <end position="305"/>
    </location>
</feature>
<dbReference type="PROSITE" id="PS50262">
    <property type="entry name" value="G_PROTEIN_RECEP_F1_2"/>
    <property type="match status" value="1"/>
</dbReference>
<comment type="subcellular location">
    <subcellularLocation>
        <location evidence="1">Membrane</location>
        <topology evidence="1">Multi-pass membrane protein</topology>
    </subcellularLocation>
</comment>
<keyword evidence="3 8" id="KW-1133">Transmembrane helix</keyword>
<evidence type="ECO:0000256" key="3">
    <source>
        <dbReference type="ARBA" id="ARBA00022989"/>
    </source>
</evidence>
<evidence type="ECO:0000256" key="4">
    <source>
        <dbReference type="ARBA" id="ARBA00023040"/>
    </source>
</evidence>
<dbReference type="AlphaFoldDB" id="A0A813VRE2"/>
<dbReference type="SUPFAM" id="SSF81321">
    <property type="entry name" value="Family A G protein-coupled receptor-like"/>
    <property type="match status" value="1"/>
</dbReference>
<name>A0A813VRE2_9BILA</name>
<evidence type="ECO:0000313" key="12">
    <source>
        <dbReference type="Proteomes" id="UP000663832"/>
    </source>
</evidence>
<keyword evidence="4" id="KW-0297">G-protein coupled receptor</keyword>
<organism evidence="10 13">
    <name type="scientific">Adineta steineri</name>
    <dbReference type="NCBI Taxonomy" id="433720"/>
    <lineage>
        <taxon>Eukaryota</taxon>
        <taxon>Metazoa</taxon>
        <taxon>Spiralia</taxon>
        <taxon>Gnathifera</taxon>
        <taxon>Rotifera</taxon>
        <taxon>Eurotatoria</taxon>
        <taxon>Bdelloidea</taxon>
        <taxon>Adinetida</taxon>
        <taxon>Adinetidae</taxon>
        <taxon>Adineta</taxon>
    </lineage>
</organism>
<dbReference type="GO" id="GO:0005886">
    <property type="term" value="C:plasma membrane"/>
    <property type="evidence" value="ECO:0007669"/>
    <property type="project" value="TreeGrafter"/>
</dbReference>
<dbReference type="InterPro" id="IPR017452">
    <property type="entry name" value="GPCR_Rhodpsn_7TM"/>
</dbReference>
<dbReference type="EMBL" id="CAJNOM010000535">
    <property type="protein sequence ID" value="CAF1489362.1"/>
    <property type="molecule type" value="Genomic_DNA"/>
</dbReference>
<keyword evidence="7" id="KW-0807">Transducer</keyword>
<proteinExistence type="predicted"/>
<dbReference type="PANTHER" id="PTHR24243:SF230">
    <property type="entry name" value="G-PROTEIN COUPLED RECEPTORS FAMILY 1 PROFILE DOMAIN-CONTAINING PROTEIN"/>
    <property type="match status" value="1"/>
</dbReference>
<reference evidence="10" key="1">
    <citation type="submission" date="2021-02" db="EMBL/GenBank/DDBJ databases">
        <authorList>
            <person name="Nowell W R."/>
        </authorList>
    </citation>
    <scope>NUCLEOTIDE SEQUENCE</scope>
</reference>
<evidence type="ECO:0000313" key="10">
    <source>
        <dbReference type="EMBL" id="CAF0849671.1"/>
    </source>
</evidence>
<evidence type="ECO:0000256" key="2">
    <source>
        <dbReference type="ARBA" id="ARBA00022692"/>
    </source>
</evidence>
<dbReference type="PANTHER" id="PTHR24243">
    <property type="entry name" value="G-PROTEIN COUPLED RECEPTOR"/>
    <property type="match status" value="1"/>
</dbReference>
<dbReference type="InterPro" id="IPR000276">
    <property type="entry name" value="GPCR_Rhodpsn"/>
</dbReference>
<dbReference type="Gene3D" id="1.20.1070.10">
    <property type="entry name" value="Rhodopsin 7-helix transmembrane proteins"/>
    <property type="match status" value="1"/>
</dbReference>
<dbReference type="GO" id="GO:0004930">
    <property type="term" value="F:G protein-coupled receptor activity"/>
    <property type="evidence" value="ECO:0007669"/>
    <property type="project" value="UniProtKB-KW"/>
</dbReference>
<evidence type="ECO:0000256" key="1">
    <source>
        <dbReference type="ARBA" id="ARBA00004141"/>
    </source>
</evidence>
<evidence type="ECO:0000256" key="5">
    <source>
        <dbReference type="ARBA" id="ARBA00023136"/>
    </source>
</evidence>
<evidence type="ECO:0000256" key="8">
    <source>
        <dbReference type="SAM" id="Phobius"/>
    </source>
</evidence>
<dbReference type="Pfam" id="PF00001">
    <property type="entry name" value="7tm_1"/>
    <property type="match status" value="1"/>
</dbReference>
<sequence length="350" mass="40371">MSFVNVTINELNDASSKTILILSLFSIIPGGIGLIFNILIFSRPSMCREPCAAYFFWSTCFSLIYVLILQPVRVLAVSFNIDQANYNLGICKIEFFVFYITRSASSWFIVIACIDRFLHSSANAHFRQMSSLKIAKIVILITSIVIILLHSHMLVYYEISYSSDQFGNITPACFGRKGIYRTFIGLWNLALYSFCPSILMLFFGLLTLKNLHQHRLVIPVNFETNRQVRRTDTQLLRMLIAQVLVIFICTLPISIIQLYSSFTLNVVKNTLRLAQENLASRIASELTYFAHSSTFFLYTLTGTIFRKELSKIIRQYCRFNHNRLNRIHDETHRMSVLQKSQKTQTHTNHP</sequence>
<dbReference type="Proteomes" id="UP000663877">
    <property type="component" value="Unassembled WGS sequence"/>
</dbReference>
<keyword evidence="12" id="KW-1185">Reference proteome</keyword>
<feature type="domain" description="G-protein coupled receptors family 1 profile" evidence="9">
    <location>
        <begin position="33"/>
        <end position="298"/>
    </location>
</feature>
<accession>A0A813VRE2</accession>
<evidence type="ECO:0000259" key="9">
    <source>
        <dbReference type="PROSITE" id="PS50262"/>
    </source>
</evidence>
<dbReference type="OrthoDB" id="9996714at2759"/>
<feature type="transmembrane region" description="Helical" evidence="8">
    <location>
        <begin position="134"/>
        <end position="157"/>
    </location>
</feature>
<comment type="caution">
    <text evidence="10">The sequence shown here is derived from an EMBL/GenBank/DDBJ whole genome shotgun (WGS) entry which is preliminary data.</text>
</comment>
<evidence type="ECO:0000313" key="11">
    <source>
        <dbReference type="EMBL" id="CAF1489362.1"/>
    </source>
</evidence>
<evidence type="ECO:0000256" key="7">
    <source>
        <dbReference type="ARBA" id="ARBA00023224"/>
    </source>
</evidence>
<feature type="transmembrane region" description="Helical" evidence="8">
    <location>
        <begin position="20"/>
        <end position="41"/>
    </location>
</feature>
<evidence type="ECO:0000313" key="13">
    <source>
        <dbReference type="Proteomes" id="UP000663877"/>
    </source>
</evidence>
<evidence type="ECO:0000256" key="6">
    <source>
        <dbReference type="ARBA" id="ARBA00023170"/>
    </source>
</evidence>
<feature type="transmembrane region" description="Helical" evidence="8">
    <location>
        <begin position="53"/>
        <end position="76"/>
    </location>
</feature>